<dbReference type="RefSeq" id="WP_115175537.1">
    <property type="nucleotide sequence ID" value="NZ_UGNY01000001.1"/>
</dbReference>
<evidence type="ECO:0000313" key="2">
    <source>
        <dbReference type="Proteomes" id="UP000254033"/>
    </source>
</evidence>
<organism evidence="1 2">
    <name type="scientific">Legionella feeleii</name>
    <dbReference type="NCBI Taxonomy" id="453"/>
    <lineage>
        <taxon>Bacteria</taxon>
        <taxon>Pseudomonadati</taxon>
        <taxon>Pseudomonadota</taxon>
        <taxon>Gammaproteobacteria</taxon>
        <taxon>Legionellales</taxon>
        <taxon>Legionellaceae</taxon>
        <taxon>Legionella</taxon>
    </lineage>
</organism>
<dbReference type="EMBL" id="UGNY01000001">
    <property type="protein sequence ID" value="STX38892.1"/>
    <property type="molecule type" value="Genomic_DNA"/>
</dbReference>
<gene>
    <name evidence="1" type="ORF">NCTC11978_02082</name>
</gene>
<reference evidence="1 2" key="1">
    <citation type="submission" date="2018-06" db="EMBL/GenBank/DDBJ databases">
        <authorList>
            <consortium name="Pathogen Informatics"/>
            <person name="Doyle S."/>
        </authorList>
    </citation>
    <scope>NUCLEOTIDE SEQUENCE [LARGE SCALE GENOMIC DNA]</scope>
    <source>
        <strain evidence="1 2">NCTC11978</strain>
    </source>
</reference>
<dbReference type="Pfam" id="PF11004">
    <property type="entry name" value="Kdo_hydroxy"/>
    <property type="match status" value="1"/>
</dbReference>
<dbReference type="Proteomes" id="UP000254033">
    <property type="component" value="Unassembled WGS sequence"/>
</dbReference>
<protein>
    <submittedName>
        <fullName evidence="1">Protein of uncharacterized function (DUF2843)</fullName>
    </submittedName>
</protein>
<dbReference type="InterPro" id="IPR021266">
    <property type="entry name" value="Kdo_hydroxlase"/>
</dbReference>
<name>A0A378IVF5_9GAMM</name>
<sequence length="296" mass="34063">MNDQLHILNTSDLESIRGDNKELALQSLEAGKVIYFPNYAFSLQTAETEQLLTETILDGKHKNVSFDYSRQRLGGYRQQRDENALSAPLKAFMQRYAEFAKQLVDTLIPQYQEALLWGRTSYRPAEIKGRVSSKRKDDTRLHVDSFPASPVNGQRILRVFCNINPHGAPRVWHLGEPFAKVLNRFAAGIPNYSPIRAKFLHWVKATKTLRSAYDHYQLNLHDTMKLDDEYQQTVNKQRFDFPANSTWIVFTDQVSHAALGGKFLLEQTFYLPVDAMANPSLSPLKYWERERPGKLA</sequence>
<evidence type="ECO:0000313" key="1">
    <source>
        <dbReference type="EMBL" id="STX38892.1"/>
    </source>
</evidence>
<dbReference type="AlphaFoldDB" id="A0A378IVF5"/>
<accession>A0A378IVF5</accession>
<proteinExistence type="predicted"/>